<keyword evidence="2" id="KW-1185">Reference proteome</keyword>
<organism evidence="1 2">
    <name type="scientific">Streptomyces laurentii</name>
    <dbReference type="NCBI Taxonomy" id="39478"/>
    <lineage>
        <taxon>Bacteria</taxon>
        <taxon>Bacillati</taxon>
        <taxon>Actinomycetota</taxon>
        <taxon>Actinomycetes</taxon>
        <taxon>Kitasatosporales</taxon>
        <taxon>Streptomycetaceae</taxon>
        <taxon>Streptomyces</taxon>
    </lineage>
</organism>
<dbReference type="PRINTS" id="PR00364">
    <property type="entry name" value="DISEASERSIST"/>
</dbReference>
<dbReference type="AlphaFoldDB" id="A0A160P8B1"/>
<dbReference type="PANTHER" id="PTHR47691">
    <property type="entry name" value="REGULATOR-RELATED"/>
    <property type="match status" value="1"/>
</dbReference>
<dbReference type="SUPFAM" id="SSF48452">
    <property type="entry name" value="TPR-like"/>
    <property type="match status" value="1"/>
</dbReference>
<dbReference type="EMBL" id="AP017424">
    <property type="protein sequence ID" value="BAU87566.1"/>
    <property type="molecule type" value="Genomic_DNA"/>
</dbReference>
<protein>
    <recommendedName>
        <fullName evidence="3">Regulator protein</fullName>
    </recommendedName>
</protein>
<evidence type="ECO:0000313" key="2">
    <source>
        <dbReference type="Proteomes" id="UP000217676"/>
    </source>
</evidence>
<dbReference type="PANTHER" id="PTHR47691:SF3">
    <property type="entry name" value="HTH-TYPE TRANSCRIPTIONAL REGULATOR RV0890C-RELATED"/>
    <property type="match status" value="1"/>
</dbReference>
<dbReference type="Gene3D" id="1.25.40.10">
    <property type="entry name" value="Tetratricopeptide repeat domain"/>
    <property type="match status" value="1"/>
</dbReference>
<dbReference type="InterPro" id="IPR011990">
    <property type="entry name" value="TPR-like_helical_dom_sf"/>
</dbReference>
<dbReference type="SUPFAM" id="SSF52540">
    <property type="entry name" value="P-loop containing nucleoside triphosphate hydrolases"/>
    <property type="match status" value="1"/>
</dbReference>
<gene>
    <name evidence="1" type="ORF">SLA_6700</name>
</gene>
<evidence type="ECO:0008006" key="3">
    <source>
        <dbReference type="Google" id="ProtNLM"/>
    </source>
</evidence>
<reference evidence="1 2" key="1">
    <citation type="journal article" date="2016" name="Genome Announc.">
        <title>Complete Genome Sequence of Thiostrepton-Producing Streptomyces laurentii ATCC 31255.</title>
        <authorList>
            <person name="Doi K."/>
            <person name="Fujino Y."/>
            <person name="Nagayoshi Y."/>
            <person name="Ohshima T."/>
            <person name="Ogata S."/>
        </authorList>
    </citation>
    <scope>NUCLEOTIDE SEQUENCE [LARGE SCALE GENOMIC DNA]</scope>
    <source>
        <strain evidence="1 2">ATCC 31255</strain>
    </source>
</reference>
<evidence type="ECO:0000313" key="1">
    <source>
        <dbReference type="EMBL" id="BAU87566.1"/>
    </source>
</evidence>
<dbReference type="Proteomes" id="UP000217676">
    <property type="component" value="Chromosome"/>
</dbReference>
<name>A0A160P8B1_STRLU</name>
<dbReference type="KEGG" id="slau:SLA_6700"/>
<accession>A0A160P8B1</accession>
<dbReference type="InterPro" id="IPR027417">
    <property type="entry name" value="P-loop_NTPase"/>
</dbReference>
<sequence length="704" mass="75725">MAEETHNSVSGQADVVVQAGRIGELHQHIHTGAPAEHPVPQQLPPELAHFENRHDEQEGIRCALDEGPRRAGPLAVVLTGIAGIGKTALGFHVARGLADRYPDGVLSLDLDDLRRDGAVDVADAVGGLLTGLGVRPEWLERSLAARTRQLWTRTRDKRLIVVVDNARYGSEILPLLPASPHSLVIVTSQGPLYDLDGTASVEIAVPPLAADDAVRLLAAIVDDPRLTAEPDAAAELVHGCGGLPAALTVAGQWVRKYRRKSLSRLVVELTGELRAKGIPMVEAVWDASYAGLGPRAARLYRLLPQYPAPLIEAEPVAALLGQDLDDALDALEELESAGLLEGRDEGFRVHDLVRGHAERRARQDADDARDPVAARTALIRWFRRQAARADLLAAGPRMTLAEPPAPAADDAEDAATAGPDVDFADKAAALTWLDEHRTALYGCVRTAFASGLDEDAWALCESLWTHFLDHPHYADVIDAFRTGVAAADRSEHLGARIRMRCQLARPLWEQGRYDEAAEQLERALSASALLGTENAERKLRASTLEFRGLLAAEAGDWAAAVADFEASRAIHAEIGNGYGVLLQTYLLGKTALRRGDHEAAVRLLGEAHAAAREQRRERLSSRAGFELGRALRRAGRTVEAEPLMAEALAAARRRGSGTDEKRILEELAALMAESGRPAEAEEYGAAARRLAEEAGALPADGRGA</sequence>
<proteinExistence type="predicted"/>
<dbReference type="Gene3D" id="3.40.50.300">
    <property type="entry name" value="P-loop containing nucleotide triphosphate hydrolases"/>
    <property type="match status" value="1"/>
</dbReference>